<keyword evidence="2" id="KW-1185">Reference proteome</keyword>
<name>A0A0S7BC30_9CHLR</name>
<dbReference type="OrthoDB" id="165155at2"/>
<dbReference type="EMBL" id="DF967972">
    <property type="protein sequence ID" value="GAP15420.1"/>
    <property type="molecule type" value="Genomic_DNA"/>
</dbReference>
<evidence type="ECO:0000313" key="1">
    <source>
        <dbReference type="EMBL" id="GAP15420.1"/>
    </source>
</evidence>
<organism evidence="1">
    <name type="scientific">Longilinea arvoryzae</name>
    <dbReference type="NCBI Taxonomy" id="360412"/>
    <lineage>
        <taxon>Bacteria</taxon>
        <taxon>Bacillati</taxon>
        <taxon>Chloroflexota</taxon>
        <taxon>Anaerolineae</taxon>
        <taxon>Anaerolineales</taxon>
        <taxon>Anaerolineaceae</taxon>
        <taxon>Longilinea</taxon>
    </lineage>
</organism>
<evidence type="ECO:0000313" key="2">
    <source>
        <dbReference type="Proteomes" id="UP000055060"/>
    </source>
</evidence>
<gene>
    <name evidence="1" type="ORF">LARV_03206</name>
</gene>
<accession>A0A0S7BC30</accession>
<proteinExistence type="predicted"/>
<sequence>METGMLWFDNDPRSDLPAKVSRAADYYQKKYGKKPEVCFVHPSAVKETQRCDGIEIRGSQMVLPNHLWIGLLEH</sequence>
<dbReference type="STRING" id="360412.LARV_03206"/>
<dbReference type="Proteomes" id="UP000055060">
    <property type="component" value="Unassembled WGS sequence"/>
</dbReference>
<dbReference type="RefSeq" id="WP_075074600.1">
    <property type="nucleotide sequence ID" value="NZ_DF967972.1"/>
</dbReference>
<protein>
    <submittedName>
        <fullName evidence="1">Uncharacterized protein</fullName>
    </submittedName>
</protein>
<reference evidence="1" key="1">
    <citation type="submission" date="2015-07" db="EMBL/GenBank/DDBJ databases">
        <title>Draft Genome Sequences of Anaerolinea thermolimosa IMO-1, Bellilinea caldifistulae GOMI-1, Leptolinea tardivitalis YMTK-2, Levilinea saccharolytica KIBI-1,Longilinea arvoryzae KOME-1, Previously Described as Members of the Anaerolineaceae (Chloroflexi).</title>
        <authorList>
            <person name="Sekiguchi Y."/>
            <person name="Ohashi A."/>
            <person name="Matsuura N."/>
            <person name="Tourlousse M.D."/>
        </authorList>
    </citation>
    <scope>NUCLEOTIDE SEQUENCE [LARGE SCALE GENOMIC DNA]</scope>
    <source>
        <strain evidence="1">KOME-1</strain>
    </source>
</reference>
<dbReference type="AlphaFoldDB" id="A0A0S7BC30"/>